<evidence type="ECO:0000256" key="3">
    <source>
        <dbReference type="ARBA" id="ARBA00022737"/>
    </source>
</evidence>
<feature type="transmembrane region" description="Helical" evidence="7">
    <location>
        <begin position="803"/>
        <end position="822"/>
    </location>
</feature>
<sequence length="1076" mass="118865">MSSAPLNITVSIGDVSFHLSPRPPNDGDPQSSPSNSESPSSSPPEREVAGWAAVVAGDGGSDRYFVDLSSFTGTLRIARSSLPSTPPLPPPSGLTAPPSLEGDSWGNRSEIPIKYLTDDGGGRDARPNKDDRSPALVKEKSVRFSVAGRGDADATITPTTTRSSTSSDQRTEKDETSTDQPSISSTASLADPTSSFGDDRRNTTAAAVASSSTSVDFAARSPPKPRGFSLSPPRTKFAAIAHHVLNQVTLAGKDVVDALDSRSPGKRVGRGDKVGESSLRCGSRYAEDDDYDCYDGDAHGGTELHRACASDGLDLVRAMLLRQDDDLEDELYKPDHRGRLPIHVLSMNRRLIGKDPDGCEEVALALIERMGPEKAVQALHPSCGLAPFVYVVGLWTERLHSSYGSVTSKGDANDPPAIPLRSDEDNACTLMTSAASISTIKNQPRRRVSRVPYRSLFSSSSPNESSVSSTTRAKLLYLPASVTITDHEIFAIRMLSRMIDNYPERTREAILTNIASVPLFLKSVLLINDPEKMTELINSTLVKHVVMDKRSINVWLCAMLTDTKDVKMRAASFIKLISRLTFQDLASSSQSPDRYSDNEIERFATNRKETFNALYCWPGIVPAVLELGDQTIENLSSTRVMRYITDRCILNDRVFFILALDFFLSMFILMGFRLNVELLLRGVGADYEEEQTYIYYGTSGVAGYFLFKEMMTLLSLYLTSTKLVKRYCLSVFNIINVASVAMLIGTGHALAEDPAFVDNMGVSASLTIILLWLKLMGAFRILNSAFSLFLYAVHEVMKEVKWFLVFLFLITFMFSDAVRAIAAARGDCQNDVEEMIDWQWQCSDNLFSVIAQMYAVIVGDVKLEAFQSSGAMEAMFVLFTFISIIILLNILIAIVIESYERTKQRSREIFDRARIEYSAHLVARKQFLMPKERTDFYGETHVPLIVRQILFFVFLLGHVCALISAEIGIFGLIYILVSDTSDHYGIIWSIIIAYVCVGAIFNAYILSAGIIALFSMDGSSGPMDQHTCNKIIRLFVRFLKMAMSLFHSFLGFSEDRTVDEGVFTVSEDVLTTRGNK</sequence>
<evidence type="ECO:0000313" key="9">
    <source>
        <dbReference type="EMBL" id="KAL3764747.1"/>
    </source>
</evidence>
<comment type="caution">
    <text evidence="9">The sequence shown here is derived from an EMBL/GenBank/DDBJ whole genome shotgun (WGS) entry which is preliminary data.</text>
</comment>
<keyword evidence="5 7" id="KW-0472">Membrane</keyword>
<feature type="domain" description="Ion transport" evidence="8">
    <location>
        <begin position="692"/>
        <end position="906"/>
    </location>
</feature>
<feature type="transmembrane region" description="Helical" evidence="7">
    <location>
        <begin position="771"/>
        <end position="791"/>
    </location>
</feature>
<evidence type="ECO:0000256" key="4">
    <source>
        <dbReference type="ARBA" id="ARBA00022989"/>
    </source>
</evidence>
<reference evidence="9 10" key="1">
    <citation type="submission" date="2024-10" db="EMBL/GenBank/DDBJ databases">
        <title>Updated reference genomes for cyclostephanoid diatoms.</title>
        <authorList>
            <person name="Roberts W.R."/>
            <person name="Alverson A.J."/>
        </authorList>
    </citation>
    <scope>NUCLEOTIDE SEQUENCE [LARGE SCALE GENOMIC DNA]</scope>
    <source>
        <strain evidence="9 10">AJA276-08</strain>
    </source>
</reference>
<evidence type="ECO:0000259" key="8">
    <source>
        <dbReference type="Pfam" id="PF00520"/>
    </source>
</evidence>
<feature type="compositionally biased region" description="Low complexity" evidence="6">
    <location>
        <begin position="155"/>
        <end position="167"/>
    </location>
</feature>
<feature type="region of interest" description="Disordered" evidence="6">
    <location>
        <begin position="15"/>
        <end position="49"/>
    </location>
</feature>
<dbReference type="InterPro" id="IPR005821">
    <property type="entry name" value="Ion_trans_dom"/>
</dbReference>
<dbReference type="EMBL" id="JALLAZ020001766">
    <property type="protein sequence ID" value="KAL3764747.1"/>
    <property type="molecule type" value="Genomic_DNA"/>
</dbReference>
<gene>
    <name evidence="9" type="ORF">ACHAW5_011298</name>
</gene>
<feature type="compositionally biased region" description="Polar residues" evidence="6">
    <location>
        <begin position="178"/>
        <end position="196"/>
    </location>
</feature>
<feature type="compositionally biased region" description="Basic and acidic residues" evidence="6">
    <location>
        <begin position="116"/>
        <end position="142"/>
    </location>
</feature>
<protein>
    <recommendedName>
        <fullName evidence="8">Ion transport domain-containing protein</fullName>
    </recommendedName>
</protein>
<evidence type="ECO:0000256" key="1">
    <source>
        <dbReference type="ARBA" id="ARBA00004141"/>
    </source>
</evidence>
<feature type="transmembrane region" description="Helical" evidence="7">
    <location>
        <begin position="730"/>
        <end position="751"/>
    </location>
</feature>
<name>A0ABD3MMM6_9STRA</name>
<dbReference type="Pfam" id="PF00520">
    <property type="entry name" value="Ion_trans"/>
    <property type="match status" value="1"/>
</dbReference>
<keyword evidence="3" id="KW-0677">Repeat</keyword>
<keyword evidence="2 7" id="KW-0812">Transmembrane</keyword>
<evidence type="ECO:0000256" key="5">
    <source>
        <dbReference type="ARBA" id="ARBA00023136"/>
    </source>
</evidence>
<accession>A0ABD3MMM6</accession>
<evidence type="ECO:0000256" key="7">
    <source>
        <dbReference type="SAM" id="Phobius"/>
    </source>
</evidence>
<dbReference type="Proteomes" id="UP001530315">
    <property type="component" value="Unassembled WGS sequence"/>
</dbReference>
<organism evidence="9 10">
    <name type="scientific">Stephanodiscus triporus</name>
    <dbReference type="NCBI Taxonomy" id="2934178"/>
    <lineage>
        <taxon>Eukaryota</taxon>
        <taxon>Sar</taxon>
        <taxon>Stramenopiles</taxon>
        <taxon>Ochrophyta</taxon>
        <taxon>Bacillariophyta</taxon>
        <taxon>Coscinodiscophyceae</taxon>
        <taxon>Thalassiosirophycidae</taxon>
        <taxon>Stephanodiscales</taxon>
        <taxon>Stephanodiscaceae</taxon>
        <taxon>Stephanodiscus</taxon>
    </lineage>
</organism>
<feature type="transmembrane region" description="Helical" evidence="7">
    <location>
        <begin position="874"/>
        <end position="896"/>
    </location>
</feature>
<evidence type="ECO:0000313" key="10">
    <source>
        <dbReference type="Proteomes" id="UP001530315"/>
    </source>
</evidence>
<keyword evidence="4 7" id="KW-1133">Transmembrane helix</keyword>
<dbReference type="PANTHER" id="PTHR10582:SF2">
    <property type="entry name" value="INACTIVE"/>
    <property type="match status" value="1"/>
</dbReference>
<dbReference type="InterPro" id="IPR024862">
    <property type="entry name" value="TRPV"/>
</dbReference>
<keyword evidence="10" id="KW-1185">Reference proteome</keyword>
<feature type="transmembrane region" description="Helical" evidence="7">
    <location>
        <begin position="654"/>
        <end position="674"/>
    </location>
</feature>
<feature type="region of interest" description="Disordered" evidence="6">
    <location>
        <begin position="79"/>
        <end position="230"/>
    </location>
</feature>
<dbReference type="GO" id="GO:0016020">
    <property type="term" value="C:membrane"/>
    <property type="evidence" value="ECO:0007669"/>
    <property type="project" value="UniProtKB-SubCell"/>
</dbReference>
<proteinExistence type="predicted"/>
<feature type="compositionally biased region" description="Low complexity" evidence="6">
    <location>
        <begin position="203"/>
        <end position="215"/>
    </location>
</feature>
<evidence type="ECO:0000256" key="6">
    <source>
        <dbReference type="SAM" id="MobiDB-lite"/>
    </source>
</evidence>
<dbReference type="PANTHER" id="PTHR10582">
    <property type="entry name" value="TRANSIENT RECEPTOR POTENTIAL ION CHANNEL PROTEIN"/>
    <property type="match status" value="1"/>
</dbReference>
<evidence type="ECO:0000256" key="2">
    <source>
        <dbReference type="ARBA" id="ARBA00022692"/>
    </source>
</evidence>
<feature type="transmembrane region" description="Helical" evidence="7">
    <location>
        <begin position="986"/>
        <end position="1014"/>
    </location>
</feature>
<dbReference type="AlphaFoldDB" id="A0ABD3MMM6"/>
<feature type="compositionally biased region" description="Low complexity" evidence="6">
    <location>
        <begin position="29"/>
        <end position="40"/>
    </location>
</feature>
<comment type="subcellular location">
    <subcellularLocation>
        <location evidence="1">Membrane</location>
        <topology evidence="1">Multi-pass membrane protein</topology>
    </subcellularLocation>
</comment>
<feature type="transmembrane region" description="Helical" evidence="7">
    <location>
        <begin position="949"/>
        <end position="974"/>
    </location>
</feature>